<protein>
    <submittedName>
        <fullName evidence="3">Uncharacterized protein</fullName>
    </submittedName>
</protein>
<dbReference type="AlphaFoldDB" id="A0AA39ZXW3"/>
<proteinExistence type="predicted"/>
<keyword evidence="2" id="KW-0732">Signal</keyword>
<dbReference type="Proteomes" id="UP001172102">
    <property type="component" value="Unassembled WGS sequence"/>
</dbReference>
<feature type="signal peptide" evidence="2">
    <location>
        <begin position="1"/>
        <end position="18"/>
    </location>
</feature>
<feature type="chain" id="PRO_5041254981" evidence="2">
    <location>
        <begin position="19"/>
        <end position="117"/>
    </location>
</feature>
<keyword evidence="4" id="KW-1185">Reference proteome</keyword>
<evidence type="ECO:0000313" key="3">
    <source>
        <dbReference type="EMBL" id="KAK0705645.1"/>
    </source>
</evidence>
<name>A0AA39ZXW3_9PEZI</name>
<evidence type="ECO:0000313" key="4">
    <source>
        <dbReference type="Proteomes" id="UP001172102"/>
    </source>
</evidence>
<comment type="caution">
    <text evidence="3">The sequence shown here is derived from an EMBL/GenBank/DDBJ whole genome shotgun (WGS) entry which is preliminary data.</text>
</comment>
<feature type="region of interest" description="Disordered" evidence="1">
    <location>
        <begin position="42"/>
        <end position="86"/>
    </location>
</feature>
<evidence type="ECO:0000256" key="2">
    <source>
        <dbReference type="SAM" id="SignalP"/>
    </source>
</evidence>
<organism evidence="3 4">
    <name type="scientific">Lasiosphaeris hirsuta</name>
    <dbReference type="NCBI Taxonomy" id="260670"/>
    <lineage>
        <taxon>Eukaryota</taxon>
        <taxon>Fungi</taxon>
        <taxon>Dikarya</taxon>
        <taxon>Ascomycota</taxon>
        <taxon>Pezizomycotina</taxon>
        <taxon>Sordariomycetes</taxon>
        <taxon>Sordariomycetidae</taxon>
        <taxon>Sordariales</taxon>
        <taxon>Lasiosphaeriaceae</taxon>
        <taxon>Lasiosphaeris</taxon>
    </lineage>
</organism>
<sequence length="117" mass="11518">MQLTILPVTLLLATLTSAMPASSTPNPLTLTLDLDLTTAGTASPARAVAAPPTATATATGAAGSTTRTRGWPSAGQASTAGARAPTCNNSVNSCKINGCNGSGGRCNDGKYAGCYCK</sequence>
<dbReference type="EMBL" id="JAUKUA010000007">
    <property type="protein sequence ID" value="KAK0705645.1"/>
    <property type="molecule type" value="Genomic_DNA"/>
</dbReference>
<feature type="compositionally biased region" description="Low complexity" evidence="1">
    <location>
        <begin position="42"/>
        <end position="69"/>
    </location>
</feature>
<reference evidence="3" key="1">
    <citation type="submission" date="2023-06" db="EMBL/GenBank/DDBJ databases">
        <title>Genome-scale phylogeny and comparative genomics of the fungal order Sordariales.</title>
        <authorList>
            <consortium name="Lawrence Berkeley National Laboratory"/>
            <person name="Hensen N."/>
            <person name="Bonometti L."/>
            <person name="Westerberg I."/>
            <person name="Brannstrom I.O."/>
            <person name="Guillou S."/>
            <person name="Cros-Aarteil S."/>
            <person name="Calhoun S."/>
            <person name="Haridas S."/>
            <person name="Kuo A."/>
            <person name="Mondo S."/>
            <person name="Pangilinan J."/>
            <person name="Riley R."/>
            <person name="Labutti K."/>
            <person name="Andreopoulos B."/>
            <person name="Lipzen A."/>
            <person name="Chen C."/>
            <person name="Yanf M."/>
            <person name="Daum C."/>
            <person name="Ng V."/>
            <person name="Clum A."/>
            <person name="Steindorff A."/>
            <person name="Ohm R."/>
            <person name="Martin F."/>
            <person name="Silar P."/>
            <person name="Natvig D."/>
            <person name="Lalanne C."/>
            <person name="Gautier V."/>
            <person name="Ament-Velasquez S.L."/>
            <person name="Kruys A."/>
            <person name="Hutchinson M.I."/>
            <person name="Powell A.J."/>
            <person name="Barry K."/>
            <person name="Miller A.N."/>
            <person name="Grigoriev I.V."/>
            <person name="Debuchy R."/>
            <person name="Gladieux P."/>
            <person name="Thoren M.H."/>
            <person name="Johannesson H."/>
        </authorList>
    </citation>
    <scope>NUCLEOTIDE SEQUENCE</scope>
    <source>
        <strain evidence="3">SMH4607-1</strain>
    </source>
</reference>
<evidence type="ECO:0000256" key="1">
    <source>
        <dbReference type="SAM" id="MobiDB-lite"/>
    </source>
</evidence>
<gene>
    <name evidence="3" type="ORF">B0H67DRAFT_594634</name>
</gene>
<accession>A0AA39ZXW3</accession>